<organism evidence="1 2">
    <name type="scientific">Puccinia sorghi</name>
    <dbReference type="NCBI Taxonomy" id="27349"/>
    <lineage>
        <taxon>Eukaryota</taxon>
        <taxon>Fungi</taxon>
        <taxon>Dikarya</taxon>
        <taxon>Basidiomycota</taxon>
        <taxon>Pucciniomycotina</taxon>
        <taxon>Pucciniomycetes</taxon>
        <taxon>Pucciniales</taxon>
        <taxon>Pucciniaceae</taxon>
        <taxon>Puccinia</taxon>
    </lineage>
</organism>
<proteinExistence type="predicted"/>
<sequence length="64" mass="7358">MKFTLNNMKFLNVKSHFLRLCNTFVPTYDLHIPENLRGLPQQMNYPTENHIPLLAGQPKGSNSS</sequence>
<evidence type="ECO:0000313" key="2">
    <source>
        <dbReference type="Proteomes" id="UP000037035"/>
    </source>
</evidence>
<dbReference type="VEuPathDB" id="FungiDB:VP01_700g5"/>
<dbReference type="EMBL" id="LAVV01012395">
    <property type="protein sequence ID" value="KNZ46715.1"/>
    <property type="molecule type" value="Genomic_DNA"/>
</dbReference>
<keyword evidence="2" id="KW-1185">Reference proteome</keyword>
<dbReference type="Proteomes" id="UP000037035">
    <property type="component" value="Unassembled WGS sequence"/>
</dbReference>
<reference evidence="1 2" key="1">
    <citation type="submission" date="2015-08" db="EMBL/GenBank/DDBJ databases">
        <title>Next Generation Sequencing and Analysis of the Genome of Puccinia sorghi L Schw, the Causal Agent of Maize Common Rust.</title>
        <authorList>
            <person name="Rochi L."/>
            <person name="Burguener G."/>
            <person name="Darino M."/>
            <person name="Turjanski A."/>
            <person name="Kreff E."/>
            <person name="Dieguez M.J."/>
            <person name="Sacco F."/>
        </authorList>
    </citation>
    <scope>NUCLEOTIDE SEQUENCE [LARGE SCALE GENOMIC DNA]</scope>
    <source>
        <strain evidence="1 2">RO10H11247</strain>
    </source>
</reference>
<gene>
    <name evidence="1" type="ORF">VP01_700g5</name>
</gene>
<accession>A0A0L6UFY6</accession>
<evidence type="ECO:0000313" key="1">
    <source>
        <dbReference type="EMBL" id="KNZ46715.1"/>
    </source>
</evidence>
<protein>
    <submittedName>
        <fullName evidence="1">Uncharacterized protein</fullName>
    </submittedName>
</protein>
<name>A0A0L6UFY6_9BASI</name>
<comment type="caution">
    <text evidence="1">The sequence shown here is derived from an EMBL/GenBank/DDBJ whole genome shotgun (WGS) entry which is preliminary data.</text>
</comment>
<dbReference type="AlphaFoldDB" id="A0A0L6UFY6"/>